<feature type="region of interest" description="Disordered" evidence="1">
    <location>
        <begin position="47"/>
        <end position="82"/>
    </location>
</feature>
<feature type="compositionally biased region" description="Polar residues" evidence="1">
    <location>
        <begin position="64"/>
        <end position="75"/>
    </location>
</feature>
<dbReference type="AlphaFoldDB" id="A0A195CET9"/>
<evidence type="ECO:0000256" key="1">
    <source>
        <dbReference type="SAM" id="MobiDB-lite"/>
    </source>
</evidence>
<dbReference type="Proteomes" id="UP000078542">
    <property type="component" value="Unassembled WGS sequence"/>
</dbReference>
<feature type="non-terminal residue" evidence="2">
    <location>
        <position position="1"/>
    </location>
</feature>
<dbReference type="EMBL" id="KQ977935">
    <property type="protein sequence ID" value="KYM98741.1"/>
    <property type="molecule type" value="Genomic_DNA"/>
</dbReference>
<evidence type="ECO:0000313" key="3">
    <source>
        <dbReference type="Proteomes" id="UP000078542"/>
    </source>
</evidence>
<name>A0A195CET9_9HYME</name>
<organism evidence="2 3">
    <name type="scientific">Cyphomyrmex costatus</name>
    <dbReference type="NCBI Taxonomy" id="456900"/>
    <lineage>
        <taxon>Eukaryota</taxon>
        <taxon>Metazoa</taxon>
        <taxon>Ecdysozoa</taxon>
        <taxon>Arthropoda</taxon>
        <taxon>Hexapoda</taxon>
        <taxon>Insecta</taxon>
        <taxon>Pterygota</taxon>
        <taxon>Neoptera</taxon>
        <taxon>Endopterygota</taxon>
        <taxon>Hymenoptera</taxon>
        <taxon>Apocrita</taxon>
        <taxon>Aculeata</taxon>
        <taxon>Formicoidea</taxon>
        <taxon>Formicidae</taxon>
        <taxon>Myrmicinae</taxon>
        <taxon>Cyphomyrmex</taxon>
    </lineage>
</organism>
<reference evidence="2 3" key="1">
    <citation type="submission" date="2016-03" db="EMBL/GenBank/DDBJ databases">
        <title>Cyphomyrmex costatus WGS genome.</title>
        <authorList>
            <person name="Nygaard S."/>
            <person name="Hu H."/>
            <person name="Boomsma J."/>
            <person name="Zhang G."/>
        </authorList>
    </citation>
    <scope>NUCLEOTIDE SEQUENCE [LARGE SCALE GENOMIC DNA]</scope>
    <source>
        <strain evidence="2">MS0001</strain>
        <tissue evidence="2">Whole body</tissue>
    </source>
</reference>
<evidence type="ECO:0000313" key="2">
    <source>
        <dbReference type="EMBL" id="KYM98741.1"/>
    </source>
</evidence>
<keyword evidence="3" id="KW-1185">Reference proteome</keyword>
<sequence length="119" mass="12900">EQSPPIDILDIYVPTQAFSGTPTRDTYGRSSSFASVTATAGVLEVKPPLKPKQDHTPSGRGRRQNSIIEIATSLNRPGRRRAPSYWFRPHSLSGSTASALNAAHIRNLTMLELAKAISS</sequence>
<protein>
    <submittedName>
        <fullName evidence="2">Uncharacterized protein</fullName>
    </submittedName>
</protein>
<accession>A0A195CET9</accession>
<gene>
    <name evidence="2" type="ORF">ALC62_10709</name>
</gene>
<proteinExistence type="predicted"/>